<sequence>MWIPALSNALPTLAAIQAYLMFATLLQIIYYWKWEDADSAVKLVQRFFGIMGPVLTLQIGYFDVISLNLANFDQELVSGYLKCCAVACVWLAVDRFWTKTKKEPKLPRYWNDVPVNNEIAAQTGQVPTNLTPPPTPTLHEPPATTGSGTTTGEATENVYQTIYPNLPPEYENPPASYRDSVIRY</sequence>
<gene>
    <name evidence="3" type="ORF">DAPPUDRAFT_301645</name>
</gene>
<keyword evidence="2" id="KW-0812">Transmembrane</keyword>
<dbReference type="KEGG" id="dpx:DAPPUDRAFT_301645"/>
<feature type="transmembrane region" description="Helical" evidence="2">
    <location>
        <begin position="12"/>
        <end position="32"/>
    </location>
</feature>
<dbReference type="Proteomes" id="UP000000305">
    <property type="component" value="Unassembled WGS sequence"/>
</dbReference>
<keyword evidence="4" id="KW-1185">Reference proteome</keyword>
<dbReference type="EMBL" id="GL732536">
    <property type="protein sequence ID" value="EFX83661.1"/>
    <property type="molecule type" value="Genomic_DNA"/>
</dbReference>
<dbReference type="PhylomeDB" id="E9GA09"/>
<proteinExistence type="predicted"/>
<evidence type="ECO:0000256" key="2">
    <source>
        <dbReference type="SAM" id="Phobius"/>
    </source>
</evidence>
<feature type="transmembrane region" description="Helical" evidence="2">
    <location>
        <begin position="79"/>
        <end position="98"/>
    </location>
</feature>
<feature type="transmembrane region" description="Helical" evidence="2">
    <location>
        <begin position="44"/>
        <end position="67"/>
    </location>
</feature>
<keyword evidence="2" id="KW-1133">Transmembrane helix</keyword>
<dbReference type="HOGENOM" id="CLU_1469655_0_0_1"/>
<feature type="region of interest" description="Disordered" evidence="1">
    <location>
        <begin position="124"/>
        <end position="153"/>
    </location>
</feature>
<feature type="compositionally biased region" description="Low complexity" evidence="1">
    <location>
        <begin position="137"/>
        <end position="153"/>
    </location>
</feature>
<evidence type="ECO:0000313" key="3">
    <source>
        <dbReference type="EMBL" id="EFX83661.1"/>
    </source>
</evidence>
<name>E9GA09_DAPPU</name>
<dbReference type="InParanoid" id="E9GA09"/>
<accession>E9GA09</accession>
<reference evidence="3 4" key="1">
    <citation type="journal article" date="2011" name="Science">
        <title>The ecoresponsive genome of Daphnia pulex.</title>
        <authorList>
            <person name="Colbourne J.K."/>
            <person name="Pfrender M.E."/>
            <person name="Gilbert D."/>
            <person name="Thomas W.K."/>
            <person name="Tucker A."/>
            <person name="Oakley T.H."/>
            <person name="Tokishita S."/>
            <person name="Aerts A."/>
            <person name="Arnold G.J."/>
            <person name="Basu M.K."/>
            <person name="Bauer D.J."/>
            <person name="Caceres C.E."/>
            <person name="Carmel L."/>
            <person name="Casola C."/>
            <person name="Choi J.H."/>
            <person name="Detter J.C."/>
            <person name="Dong Q."/>
            <person name="Dusheyko S."/>
            <person name="Eads B.D."/>
            <person name="Frohlich T."/>
            <person name="Geiler-Samerotte K.A."/>
            <person name="Gerlach D."/>
            <person name="Hatcher P."/>
            <person name="Jogdeo S."/>
            <person name="Krijgsveld J."/>
            <person name="Kriventseva E.V."/>
            <person name="Kultz D."/>
            <person name="Laforsch C."/>
            <person name="Lindquist E."/>
            <person name="Lopez J."/>
            <person name="Manak J.R."/>
            <person name="Muller J."/>
            <person name="Pangilinan J."/>
            <person name="Patwardhan R.P."/>
            <person name="Pitluck S."/>
            <person name="Pritham E.J."/>
            <person name="Rechtsteiner A."/>
            <person name="Rho M."/>
            <person name="Rogozin I.B."/>
            <person name="Sakarya O."/>
            <person name="Salamov A."/>
            <person name="Schaack S."/>
            <person name="Shapiro H."/>
            <person name="Shiga Y."/>
            <person name="Skalitzky C."/>
            <person name="Smith Z."/>
            <person name="Souvorov A."/>
            <person name="Sung W."/>
            <person name="Tang Z."/>
            <person name="Tsuchiya D."/>
            <person name="Tu H."/>
            <person name="Vos H."/>
            <person name="Wang M."/>
            <person name="Wolf Y.I."/>
            <person name="Yamagata H."/>
            <person name="Yamada T."/>
            <person name="Ye Y."/>
            <person name="Shaw J.R."/>
            <person name="Andrews J."/>
            <person name="Crease T.J."/>
            <person name="Tang H."/>
            <person name="Lucas S.M."/>
            <person name="Robertson H.M."/>
            <person name="Bork P."/>
            <person name="Koonin E.V."/>
            <person name="Zdobnov E.M."/>
            <person name="Grigoriev I.V."/>
            <person name="Lynch M."/>
            <person name="Boore J.L."/>
        </authorList>
    </citation>
    <scope>NUCLEOTIDE SEQUENCE [LARGE SCALE GENOMIC DNA]</scope>
</reference>
<keyword evidence="2" id="KW-0472">Membrane</keyword>
<evidence type="ECO:0000256" key="1">
    <source>
        <dbReference type="SAM" id="MobiDB-lite"/>
    </source>
</evidence>
<dbReference type="AlphaFoldDB" id="E9GA09"/>
<protein>
    <submittedName>
        <fullName evidence="3">Uncharacterized protein</fullName>
    </submittedName>
</protein>
<organism evidence="3 4">
    <name type="scientific">Daphnia pulex</name>
    <name type="common">Water flea</name>
    <dbReference type="NCBI Taxonomy" id="6669"/>
    <lineage>
        <taxon>Eukaryota</taxon>
        <taxon>Metazoa</taxon>
        <taxon>Ecdysozoa</taxon>
        <taxon>Arthropoda</taxon>
        <taxon>Crustacea</taxon>
        <taxon>Branchiopoda</taxon>
        <taxon>Diplostraca</taxon>
        <taxon>Cladocera</taxon>
        <taxon>Anomopoda</taxon>
        <taxon>Daphniidae</taxon>
        <taxon>Daphnia</taxon>
    </lineage>
</organism>
<evidence type="ECO:0000313" key="4">
    <source>
        <dbReference type="Proteomes" id="UP000000305"/>
    </source>
</evidence>